<sequence length="189" mass="20947">MDRSLKNQLALVHGGLMAFVWLAAVPFAVGANIYARKKNKKWGTKVHMIVMATAAFLPFTISGLIGFICAGTIRLKPHSAIGTILTIGAWIQVIMGVTNHCVFRYRLKNNCLPASRPWNNHAHIWLGRALMVLALVNIPLGMKIKRFGYISFGLYAAWVALLAVVFSGLTWMKQEGIQVVDINNDEKKS</sequence>
<keyword evidence="4" id="KW-0249">Electron transport</keyword>
<comment type="subcellular location">
    <subcellularLocation>
        <location evidence="1">Membrane</location>
    </subcellularLocation>
</comment>
<dbReference type="Proteomes" id="UP001476247">
    <property type="component" value="Unassembled WGS sequence"/>
</dbReference>
<dbReference type="PANTHER" id="PTHR47797">
    <property type="entry name" value="DEHYDROGENASE, PUTATIVE (AFU_ORTHOLOGUE AFUA_8G05805)-RELATED"/>
    <property type="match status" value="1"/>
</dbReference>
<reference evidence="9 10" key="1">
    <citation type="submission" date="2024-04" db="EMBL/GenBank/DDBJ databases">
        <title>genome sequences of Mucor flavus KT1a and Helicostylum pulchrum KT1b strains isolation_sourced from the surface of a dry-aged beef.</title>
        <authorList>
            <person name="Toyotome T."/>
            <person name="Hosono M."/>
            <person name="Torimaru M."/>
            <person name="Fukuda K."/>
            <person name="Mikami N."/>
        </authorList>
    </citation>
    <scope>NUCLEOTIDE SEQUENCE [LARGE SCALE GENOMIC DNA]</scope>
    <source>
        <strain evidence="9 10">KT1b</strain>
    </source>
</reference>
<keyword evidence="10" id="KW-1185">Reference proteome</keyword>
<evidence type="ECO:0000256" key="1">
    <source>
        <dbReference type="ARBA" id="ARBA00004370"/>
    </source>
</evidence>
<dbReference type="CDD" id="cd08760">
    <property type="entry name" value="Cyt_b561_FRRS1_like"/>
    <property type="match status" value="1"/>
</dbReference>
<evidence type="ECO:0000256" key="3">
    <source>
        <dbReference type="ARBA" id="ARBA00022692"/>
    </source>
</evidence>
<evidence type="ECO:0000256" key="2">
    <source>
        <dbReference type="ARBA" id="ARBA00022448"/>
    </source>
</evidence>
<organism evidence="9 10">
    <name type="scientific">Helicostylum pulchrum</name>
    <dbReference type="NCBI Taxonomy" id="562976"/>
    <lineage>
        <taxon>Eukaryota</taxon>
        <taxon>Fungi</taxon>
        <taxon>Fungi incertae sedis</taxon>
        <taxon>Mucoromycota</taxon>
        <taxon>Mucoromycotina</taxon>
        <taxon>Mucoromycetes</taxon>
        <taxon>Mucorales</taxon>
        <taxon>Mucorineae</taxon>
        <taxon>Mucoraceae</taxon>
        <taxon>Helicostylum</taxon>
    </lineage>
</organism>
<dbReference type="InterPro" id="IPR006593">
    <property type="entry name" value="Cyt_b561/ferric_Rdtase_TM"/>
</dbReference>
<feature type="transmembrane region" description="Helical" evidence="7">
    <location>
        <begin position="12"/>
        <end position="34"/>
    </location>
</feature>
<comment type="caution">
    <text evidence="9">The sequence shown here is derived from an EMBL/GenBank/DDBJ whole genome shotgun (WGS) entry which is preliminary data.</text>
</comment>
<evidence type="ECO:0000313" key="10">
    <source>
        <dbReference type="Proteomes" id="UP001476247"/>
    </source>
</evidence>
<evidence type="ECO:0000259" key="8">
    <source>
        <dbReference type="PROSITE" id="PS50939"/>
    </source>
</evidence>
<evidence type="ECO:0000256" key="7">
    <source>
        <dbReference type="SAM" id="Phobius"/>
    </source>
</evidence>
<evidence type="ECO:0000313" key="9">
    <source>
        <dbReference type="EMBL" id="GAA5797369.1"/>
    </source>
</evidence>
<keyword evidence="3 7" id="KW-0812">Transmembrane</keyword>
<evidence type="ECO:0000256" key="4">
    <source>
        <dbReference type="ARBA" id="ARBA00022982"/>
    </source>
</evidence>
<name>A0ABP9XRG3_9FUNG</name>
<feature type="domain" description="Cytochrome b561" evidence="8">
    <location>
        <begin position="1"/>
        <end position="175"/>
    </location>
</feature>
<feature type="transmembrane region" description="Helical" evidence="7">
    <location>
        <begin position="79"/>
        <end position="103"/>
    </location>
</feature>
<dbReference type="PROSITE" id="PS50939">
    <property type="entry name" value="CYTOCHROME_B561"/>
    <property type="match status" value="1"/>
</dbReference>
<dbReference type="Pfam" id="PF03188">
    <property type="entry name" value="Cytochrom_B561"/>
    <property type="match status" value="1"/>
</dbReference>
<gene>
    <name evidence="9" type="ORF">HPULCUR_002753</name>
</gene>
<feature type="transmembrane region" description="Helical" evidence="7">
    <location>
        <begin position="148"/>
        <end position="169"/>
    </location>
</feature>
<protein>
    <recommendedName>
        <fullName evidence="8">Cytochrome b561 domain-containing protein</fullName>
    </recommendedName>
</protein>
<keyword evidence="5 7" id="KW-1133">Transmembrane helix</keyword>
<accession>A0ABP9XRG3</accession>
<feature type="transmembrane region" description="Helical" evidence="7">
    <location>
        <begin position="46"/>
        <end position="73"/>
    </location>
</feature>
<dbReference type="Gene3D" id="1.20.120.1770">
    <property type="match status" value="1"/>
</dbReference>
<feature type="transmembrane region" description="Helical" evidence="7">
    <location>
        <begin position="124"/>
        <end position="142"/>
    </location>
</feature>
<proteinExistence type="predicted"/>
<keyword evidence="6 7" id="KW-0472">Membrane</keyword>
<dbReference type="EMBL" id="BAABUJ010000008">
    <property type="protein sequence ID" value="GAA5797369.1"/>
    <property type="molecule type" value="Genomic_DNA"/>
</dbReference>
<evidence type="ECO:0000256" key="5">
    <source>
        <dbReference type="ARBA" id="ARBA00022989"/>
    </source>
</evidence>
<dbReference type="PANTHER" id="PTHR47797:SF5">
    <property type="entry name" value="CELLOBIOSE DEHYDROGENASE CYTOCHROME DOMAIN-CONTAINING PROTEIN"/>
    <property type="match status" value="1"/>
</dbReference>
<keyword evidence="2" id="KW-0813">Transport</keyword>
<evidence type="ECO:0000256" key="6">
    <source>
        <dbReference type="ARBA" id="ARBA00023136"/>
    </source>
</evidence>